<proteinExistence type="predicted"/>
<accession>A0A2A4FL09</accession>
<name>A0A2A4FL09_9BURK</name>
<dbReference type="AlphaFoldDB" id="A0A2A4FL09"/>
<gene>
    <name evidence="1" type="ORF">BZL54_00670</name>
</gene>
<dbReference type="GeneID" id="69001645"/>
<protein>
    <submittedName>
        <fullName evidence="1">Uncharacterized protein</fullName>
    </submittedName>
</protein>
<dbReference type="EMBL" id="MTZU01000003">
    <property type="protein sequence ID" value="PCE34393.1"/>
    <property type="molecule type" value="Genomic_DNA"/>
</dbReference>
<comment type="caution">
    <text evidence="1">The sequence shown here is derived from an EMBL/GenBank/DDBJ whole genome shotgun (WGS) entry which is preliminary data.</text>
</comment>
<reference evidence="1 2" key="1">
    <citation type="submission" date="2017-01" db="EMBL/GenBank/DDBJ databases">
        <title>Whole-Genome Shotgun Sequencing of Two beta-Proteobacterial Species in Search of the Bulgecin Biosynthetic Cluster.</title>
        <authorList>
            <person name="Horsman M.E."/>
            <person name="Marous D.R."/>
            <person name="Li R."/>
            <person name="Oliver R.A."/>
            <person name="Byun B."/>
            <person name="Emrich S.J."/>
            <person name="Boggess B."/>
            <person name="Townsend C.A."/>
            <person name="Mobashery S."/>
        </authorList>
    </citation>
    <scope>NUCLEOTIDE SEQUENCE [LARGE SCALE GENOMIC DNA]</scope>
    <source>
        <strain evidence="1 2">ATCC 31433</strain>
    </source>
</reference>
<dbReference type="Proteomes" id="UP000217994">
    <property type="component" value="Unassembled WGS sequence"/>
</dbReference>
<organism evidence="1 2">
    <name type="scientific">Burkholderia ubonensis subsp. mesacidophila</name>
    <dbReference type="NCBI Taxonomy" id="265293"/>
    <lineage>
        <taxon>Bacteria</taxon>
        <taxon>Pseudomonadati</taxon>
        <taxon>Pseudomonadota</taxon>
        <taxon>Betaproteobacteria</taxon>
        <taxon>Burkholderiales</taxon>
        <taxon>Burkholderiaceae</taxon>
        <taxon>Burkholderia</taxon>
        <taxon>Burkholderia cepacia complex</taxon>
    </lineage>
</organism>
<sequence length="95" mass="11003">MAGNGDRERENINVPDRAGRRAASLGVRHWIDRTGKGKAVRYMKRVFGLLLGFATLPEKSRRDFLTRMNEFLIMSPSQKRRAIIEWQQAADDRDE</sequence>
<evidence type="ECO:0000313" key="2">
    <source>
        <dbReference type="Proteomes" id="UP000217994"/>
    </source>
</evidence>
<evidence type="ECO:0000313" key="1">
    <source>
        <dbReference type="EMBL" id="PCE34393.1"/>
    </source>
</evidence>
<dbReference type="RefSeq" id="WP_133117850.1">
    <property type="nucleotide sequence ID" value="NZ_CP020738.1"/>
</dbReference>